<accession>A0A081N986</accession>
<evidence type="ECO:0000313" key="4">
    <source>
        <dbReference type="Proteomes" id="UP000028073"/>
    </source>
</evidence>
<proteinExistence type="predicted"/>
<dbReference type="InterPro" id="IPR031982">
    <property type="entry name" value="PilE-like"/>
</dbReference>
<evidence type="ECO:0000313" key="3">
    <source>
        <dbReference type="EMBL" id="KEQ15009.1"/>
    </source>
</evidence>
<dbReference type="RefSeq" id="WP_034841233.1">
    <property type="nucleotide sequence ID" value="NZ_JOKH01000007.1"/>
</dbReference>
<dbReference type="eggNOG" id="COG4968">
    <property type="taxonomic scope" value="Bacteria"/>
</dbReference>
<dbReference type="InterPro" id="IPR012902">
    <property type="entry name" value="N_methyl_site"/>
</dbReference>
<keyword evidence="2" id="KW-0812">Transmembrane</keyword>
<dbReference type="Proteomes" id="UP000028073">
    <property type="component" value="Unassembled WGS sequence"/>
</dbReference>
<dbReference type="STRING" id="1137799.GZ78_24300"/>
<dbReference type="AlphaFoldDB" id="A0A081N986"/>
<dbReference type="Pfam" id="PF07963">
    <property type="entry name" value="N_methyl"/>
    <property type="match status" value="1"/>
</dbReference>
<dbReference type="OrthoDB" id="5296638at2"/>
<dbReference type="EMBL" id="JOKH01000007">
    <property type="protein sequence ID" value="KEQ15009.1"/>
    <property type="molecule type" value="Genomic_DNA"/>
</dbReference>
<evidence type="ECO:0000256" key="2">
    <source>
        <dbReference type="SAM" id="Phobius"/>
    </source>
</evidence>
<evidence type="ECO:0008006" key="5">
    <source>
        <dbReference type="Google" id="ProtNLM"/>
    </source>
</evidence>
<dbReference type="GO" id="GO:0043683">
    <property type="term" value="P:type IV pilus assembly"/>
    <property type="evidence" value="ECO:0007669"/>
    <property type="project" value="InterPro"/>
</dbReference>
<keyword evidence="1" id="KW-0488">Methylation</keyword>
<keyword evidence="2" id="KW-0472">Membrane</keyword>
<evidence type="ECO:0000256" key="1">
    <source>
        <dbReference type="ARBA" id="ARBA00022481"/>
    </source>
</evidence>
<organism evidence="3 4">
    <name type="scientific">Endozoicomonas numazuensis</name>
    <dbReference type="NCBI Taxonomy" id="1137799"/>
    <lineage>
        <taxon>Bacteria</taxon>
        <taxon>Pseudomonadati</taxon>
        <taxon>Pseudomonadota</taxon>
        <taxon>Gammaproteobacteria</taxon>
        <taxon>Oceanospirillales</taxon>
        <taxon>Endozoicomonadaceae</taxon>
        <taxon>Endozoicomonas</taxon>
    </lineage>
</organism>
<dbReference type="PRINTS" id="PR00813">
    <property type="entry name" value="BCTERIALGSPG"/>
</dbReference>
<dbReference type="InterPro" id="IPR045584">
    <property type="entry name" value="Pilin-like"/>
</dbReference>
<dbReference type="Gene3D" id="3.30.700.10">
    <property type="entry name" value="Glycoprotein, Type 4 Pilin"/>
    <property type="match status" value="1"/>
</dbReference>
<name>A0A081N986_9GAMM</name>
<gene>
    <name evidence="3" type="ORF">GZ78_24300</name>
</gene>
<dbReference type="PANTHER" id="PTHR30093:SF47">
    <property type="entry name" value="TYPE IV PILUS NON-CORE MINOR PILIN PILE"/>
    <property type="match status" value="1"/>
</dbReference>
<dbReference type="GO" id="GO:0015627">
    <property type="term" value="C:type II protein secretion system complex"/>
    <property type="evidence" value="ECO:0007669"/>
    <property type="project" value="InterPro"/>
</dbReference>
<dbReference type="NCBIfam" id="TIGR02532">
    <property type="entry name" value="IV_pilin_GFxxxE"/>
    <property type="match status" value="1"/>
</dbReference>
<sequence>MKKNNGFTLIEMMIVVAIIGILAAIAVPSYNQYVQESAIADARASLLGLANAMERHRAQTGSYLGAAADSNSDGNLDNTGVPAIFATQSPESGNAHFNLQINAANATTYTIWAVSTGTVNITLNDRITLQSNGVRNGTGTLANAWN</sequence>
<feature type="transmembrane region" description="Helical" evidence="2">
    <location>
        <begin position="7"/>
        <end position="27"/>
    </location>
</feature>
<dbReference type="InterPro" id="IPR000983">
    <property type="entry name" value="Bac_GSPG_pilin"/>
</dbReference>
<keyword evidence="4" id="KW-1185">Reference proteome</keyword>
<dbReference type="GO" id="GO:0015628">
    <property type="term" value="P:protein secretion by the type II secretion system"/>
    <property type="evidence" value="ECO:0007669"/>
    <property type="project" value="InterPro"/>
</dbReference>
<dbReference type="PANTHER" id="PTHR30093">
    <property type="entry name" value="GENERAL SECRETION PATHWAY PROTEIN G"/>
    <property type="match status" value="1"/>
</dbReference>
<dbReference type="Pfam" id="PF16732">
    <property type="entry name" value="ComP_DUS"/>
    <property type="match status" value="1"/>
</dbReference>
<dbReference type="SUPFAM" id="SSF54523">
    <property type="entry name" value="Pili subunits"/>
    <property type="match status" value="1"/>
</dbReference>
<reference evidence="3 4" key="1">
    <citation type="submission" date="2014-06" db="EMBL/GenBank/DDBJ databases">
        <title>Whole Genome Sequences of Three Symbiotic Endozoicomonas Bacteria.</title>
        <authorList>
            <person name="Neave M.J."/>
            <person name="Apprill A."/>
            <person name="Voolstra C.R."/>
        </authorList>
    </citation>
    <scope>NUCLEOTIDE SEQUENCE [LARGE SCALE GENOMIC DNA]</scope>
    <source>
        <strain evidence="3 4">DSM 25634</strain>
    </source>
</reference>
<comment type="caution">
    <text evidence="3">The sequence shown here is derived from an EMBL/GenBank/DDBJ whole genome shotgun (WGS) entry which is preliminary data.</text>
</comment>
<keyword evidence="2" id="KW-1133">Transmembrane helix</keyword>
<protein>
    <recommendedName>
        <fullName evidence="5">General secretion pathway protein GspH</fullName>
    </recommendedName>
</protein>